<evidence type="ECO:0000313" key="2">
    <source>
        <dbReference type="EMBL" id="KAE9466914.1"/>
    </source>
</evidence>
<dbReference type="GO" id="GO:0045053">
    <property type="term" value="P:protein retention in Golgi apparatus"/>
    <property type="evidence" value="ECO:0007669"/>
    <property type="project" value="TreeGrafter"/>
</dbReference>
<accession>A0A6A4MI27</accession>
<evidence type="ECO:0000313" key="3">
    <source>
        <dbReference type="Proteomes" id="UP000428333"/>
    </source>
</evidence>
<proteinExistence type="predicted"/>
<keyword evidence="3" id="KW-1185">Reference proteome</keyword>
<dbReference type="GO" id="GO:0006623">
    <property type="term" value="P:protein targeting to vacuole"/>
    <property type="evidence" value="ECO:0007669"/>
    <property type="project" value="TreeGrafter"/>
</dbReference>
<sequence>MCSSLSSSGDGYNHEINVIVNEFAGNFLLSFRPEITEYLTIAKKLLSLEWSDDLKGGKAVRLSGIFDKLNYKVRKAFLVEPERYSFSTVCCSLRYEGGEVADLFFLVQSVVRNIPVIQPNNHGYAPGNWDSPLALQEQKEIFLLPTVRVFNLLQEEVHVLLTDMDPYAAMDRENIGNQATIPRGSSIDLKNKVCLKLLEEKGSVVMLDLDALSGLTEISVEVEDTSGFKYLTKLGVSLGPSTSELNITSQIASMVPRYVVSNESEEAIIVRQCYLEDDMEGMIPINSKQKIALKLRSGTSKREISGFERFVRKHRNTHDDSMAFIQFRPDKAGLGWSGPVCVASLGRFFLKFRRPSDFLGEQSSQVTADRNISAEFAAVHVVERSSTLVLHFHKPPDINLPYRFSGARESSQATLTVPKFHAPILIPDAPSEARSCVMPTPLVMSWYAGEAGEDQKTLVPQTWSSANLLSSDACPNFLYLAIGMNILREINLDKVRTWKPFYRVSQRRGLGFNLPLDKKPGEREKTSFGESMGFQMVNVGYEVYADGPTRVLRFCEVRDSHNQDVVFHSNTKIRLRISSFALHLVEHANQERDTDASSYAPIIVLRLENVNLDSMLTDKHKYNELRVQLLSIDQKWVGAPFAAMLRRHQSDYSYMNDDILRVVVVLLPSSSNVKQVKYSSVVLQPLDLNLDEETLMRLVPFWRTSLSESTTRSQQYYFDHFEIHPIKIIASFLPGDSYSSYSSSQEMLRSLLHSVIKVCHESHLYCQGEHVASTAFASIFDDLASSSLDAFFDPSSGQIHLPGLTIGTFKLISKCIDGKGFSGTKRYLGDLGKTMKTAGSNVLFAAVTEISDSVLKGAEASGLKGMVSGFHQGILKLAIEPSVLGAAFVEGGPDRKIELDRNPGIDELYIEGYLQAMLDTVYKQEYLRVRVVDNQVFLKNLPPNSALIEEIIDRVKGFLVSKALLKGDSSITSQPLRHRRGDSEWKIGPTVVTLCEHLLVSFVIRLLRKQAGKLIARTKLKEKFVGDDQKAIIPTSAKQGQKMKLFWKWGIGKFVVSAIFAYIDGRLCRSIPHPVARRIVSGFLLSFIDKNEDD</sequence>
<dbReference type="PANTHER" id="PTHR16166:SF130">
    <property type="entry name" value="PROTEIN SORTING-ASSOCIATED PROTEIN, PUTATIVE (DUF1162)-RELATED"/>
    <property type="match status" value="1"/>
</dbReference>
<organism evidence="2 3">
    <name type="scientific">Rhododendron williamsianum</name>
    <dbReference type="NCBI Taxonomy" id="262921"/>
    <lineage>
        <taxon>Eukaryota</taxon>
        <taxon>Viridiplantae</taxon>
        <taxon>Streptophyta</taxon>
        <taxon>Embryophyta</taxon>
        <taxon>Tracheophyta</taxon>
        <taxon>Spermatophyta</taxon>
        <taxon>Magnoliopsida</taxon>
        <taxon>eudicotyledons</taxon>
        <taxon>Gunneridae</taxon>
        <taxon>Pentapetalae</taxon>
        <taxon>asterids</taxon>
        <taxon>Ericales</taxon>
        <taxon>Ericaceae</taxon>
        <taxon>Ericoideae</taxon>
        <taxon>Rhodoreae</taxon>
        <taxon>Rhododendron</taxon>
    </lineage>
</organism>
<dbReference type="AlphaFoldDB" id="A0A6A4MI27"/>
<reference evidence="2 3" key="1">
    <citation type="journal article" date="2019" name="Genome Biol. Evol.">
        <title>The Rhododendron genome and chromosomal organization provide insight into shared whole-genome duplications across the heath family (Ericaceae).</title>
        <authorList>
            <person name="Soza V.L."/>
            <person name="Lindsley D."/>
            <person name="Waalkes A."/>
            <person name="Ramage E."/>
            <person name="Patwardhan R.P."/>
            <person name="Burton J.N."/>
            <person name="Adey A."/>
            <person name="Kumar A."/>
            <person name="Qiu R."/>
            <person name="Shendure J."/>
            <person name="Hall B."/>
        </authorList>
    </citation>
    <scope>NUCLEOTIDE SEQUENCE [LARGE SCALE GENOMIC DNA]</scope>
    <source>
        <strain evidence="2">RSF 1966-606</strain>
    </source>
</reference>
<gene>
    <name evidence="2" type="ORF">C3L33_01180</name>
</gene>
<dbReference type="InterPro" id="IPR026847">
    <property type="entry name" value="VPS13"/>
</dbReference>
<comment type="caution">
    <text evidence="2">The sequence shown here is derived from an EMBL/GenBank/DDBJ whole genome shotgun (WGS) entry which is preliminary data.</text>
</comment>
<feature type="domain" description="Vacuolar protein sorting-associated protein 13 VPS13 adaptor binding" evidence="1">
    <location>
        <begin position="190"/>
        <end position="403"/>
    </location>
</feature>
<protein>
    <recommendedName>
        <fullName evidence="1">Vacuolar protein sorting-associated protein 13 VPS13 adaptor binding domain-containing protein</fullName>
    </recommendedName>
</protein>
<feature type="non-terminal residue" evidence="2">
    <location>
        <position position="1"/>
    </location>
</feature>
<evidence type="ECO:0000259" key="1">
    <source>
        <dbReference type="Pfam" id="PF25036"/>
    </source>
</evidence>
<dbReference type="Pfam" id="PF25036">
    <property type="entry name" value="VPS13_VAB"/>
    <property type="match status" value="1"/>
</dbReference>
<dbReference type="Proteomes" id="UP000428333">
    <property type="component" value="Linkage Group LG01"/>
</dbReference>
<dbReference type="InterPro" id="IPR009543">
    <property type="entry name" value="VPS13_VAB"/>
</dbReference>
<dbReference type="EMBL" id="QEFC01000072">
    <property type="protein sequence ID" value="KAE9466914.1"/>
    <property type="molecule type" value="Genomic_DNA"/>
</dbReference>
<name>A0A6A4MI27_9ERIC</name>
<dbReference type="PANTHER" id="PTHR16166">
    <property type="entry name" value="VACUOLAR PROTEIN SORTING-ASSOCIATED PROTEIN VPS13"/>
    <property type="match status" value="1"/>
</dbReference>
<dbReference type="OrthoDB" id="428159at2759"/>